<dbReference type="EMBL" id="JACOOH010000002">
    <property type="protein sequence ID" value="MBC5620340.1"/>
    <property type="molecule type" value="Genomic_DNA"/>
</dbReference>
<dbReference type="Proteomes" id="UP000646484">
    <property type="component" value="Unassembled WGS sequence"/>
</dbReference>
<evidence type="ECO:0000313" key="7">
    <source>
        <dbReference type="EMBL" id="MBC5620340.1"/>
    </source>
</evidence>
<dbReference type="Gene3D" id="3.40.30.10">
    <property type="entry name" value="Glutaredoxin"/>
    <property type="match status" value="1"/>
</dbReference>
<dbReference type="InterPro" id="IPR012336">
    <property type="entry name" value="Thioredoxin-like_fold"/>
</dbReference>
<evidence type="ECO:0000256" key="1">
    <source>
        <dbReference type="ARBA" id="ARBA00004196"/>
    </source>
</evidence>
<evidence type="ECO:0000256" key="2">
    <source>
        <dbReference type="ARBA" id="ARBA00022748"/>
    </source>
</evidence>
<dbReference type="SUPFAM" id="SSF52833">
    <property type="entry name" value="Thioredoxin-like"/>
    <property type="match status" value="1"/>
</dbReference>
<dbReference type="InterPro" id="IPR050553">
    <property type="entry name" value="Thioredoxin_ResA/DsbE_sf"/>
</dbReference>
<proteinExistence type="predicted"/>
<keyword evidence="3" id="KW-1015">Disulfide bond</keyword>
<dbReference type="PANTHER" id="PTHR42852:SF6">
    <property type="entry name" value="THIOL:DISULFIDE INTERCHANGE PROTEIN DSBE"/>
    <property type="match status" value="1"/>
</dbReference>
<dbReference type="Pfam" id="PF13905">
    <property type="entry name" value="Thioredoxin_8"/>
    <property type="match status" value="1"/>
</dbReference>
<keyword evidence="2" id="KW-0201">Cytochrome c-type biogenesis</keyword>
<feature type="coiled-coil region" evidence="5">
    <location>
        <begin position="137"/>
        <end position="164"/>
    </location>
</feature>
<dbReference type="PROSITE" id="PS51352">
    <property type="entry name" value="THIOREDOXIN_2"/>
    <property type="match status" value="1"/>
</dbReference>
<comment type="caution">
    <text evidence="7">The sequence shown here is derived from an EMBL/GenBank/DDBJ whole genome shotgun (WGS) entry which is preliminary data.</text>
</comment>
<organism evidence="7 8">
    <name type="scientific">Butyricimonas hominis</name>
    <dbReference type="NCBI Taxonomy" id="2763032"/>
    <lineage>
        <taxon>Bacteria</taxon>
        <taxon>Pseudomonadati</taxon>
        <taxon>Bacteroidota</taxon>
        <taxon>Bacteroidia</taxon>
        <taxon>Bacteroidales</taxon>
        <taxon>Odoribacteraceae</taxon>
        <taxon>Butyricimonas</taxon>
    </lineage>
</organism>
<sequence length="481" mass="55487">MEKIKYCILCGIMLVVMVVRGQRVEILYQGDEPLWISEQYQFVWDKMVPLSFENGRAVYDVRYAPKVLRLATESGFSSVFFVGERERVTVAVETVEPLKVEIRGDVAGVLYYEINTITEQYTREKLALAEKYMNGWLAKDQNTLDSIEDMLQELRRQRDGEYGEVIQRAFGKGRLWDILVVANMPLSLKHKVVQELGEKGYKIPGRVTSQLDLYTKIYTPEYVYCNLYYPYAWGGELNTLALEDERGSELVRKVRMLMQQEYYNTVCNRIEEPTTLEDLRSASGLMDLNDYVGVHMELPVRVKRDTLLDKLTGRMEKMYRTRLTGMMHEFVSKTPEGKTVRLSDYRGKYVLLDFWASWCSPCRGLTPKMKMLHEKYHVTGKFDIIGISKDEDRGKWLKALEEENVSWDNIRMKECVVENPVQFESVTGIPRLVLVGPDGTVILDISGGDHWDQLVGTLKKLLDTTPRTTPNLSNTPLPGDK</sequence>
<keyword evidence="4" id="KW-0676">Redox-active center</keyword>
<reference evidence="7 8" key="1">
    <citation type="submission" date="2020-08" db="EMBL/GenBank/DDBJ databases">
        <title>Genome public.</title>
        <authorList>
            <person name="Liu C."/>
            <person name="Sun Q."/>
        </authorList>
    </citation>
    <scope>NUCLEOTIDE SEQUENCE [LARGE SCALE GENOMIC DNA]</scope>
    <source>
        <strain evidence="7 8">NSJ-56</strain>
    </source>
</reference>
<evidence type="ECO:0000256" key="5">
    <source>
        <dbReference type="SAM" id="Coils"/>
    </source>
</evidence>
<dbReference type="RefSeq" id="WP_186975146.1">
    <property type="nucleotide sequence ID" value="NZ_JACOOH010000002.1"/>
</dbReference>
<dbReference type="CDD" id="cd02966">
    <property type="entry name" value="TlpA_like_family"/>
    <property type="match status" value="1"/>
</dbReference>
<comment type="subcellular location">
    <subcellularLocation>
        <location evidence="1">Cell envelope</location>
    </subcellularLocation>
</comment>
<keyword evidence="8" id="KW-1185">Reference proteome</keyword>
<dbReference type="InterPro" id="IPR036249">
    <property type="entry name" value="Thioredoxin-like_sf"/>
</dbReference>
<accession>A0ABR7CYV5</accession>
<evidence type="ECO:0000256" key="4">
    <source>
        <dbReference type="ARBA" id="ARBA00023284"/>
    </source>
</evidence>
<dbReference type="PANTHER" id="PTHR42852">
    <property type="entry name" value="THIOL:DISULFIDE INTERCHANGE PROTEIN DSBE"/>
    <property type="match status" value="1"/>
</dbReference>
<feature type="domain" description="Thioredoxin" evidence="6">
    <location>
        <begin position="321"/>
        <end position="463"/>
    </location>
</feature>
<name>A0ABR7CYV5_9BACT</name>
<evidence type="ECO:0000313" key="8">
    <source>
        <dbReference type="Proteomes" id="UP000646484"/>
    </source>
</evidence>
<protein>
    <submittedName>
        <fullName evidence="7">TlpA family protein disulfide reductase</fullName>
    </submittedName>
</protein>
<keyword evidence="5" id="KW-0175">Coiled coil</keyword>
<gene>
    <name evidence="7" type="ORF">H8S64_04445</name>
</gene>
<dbReference type="InterPro" id="IPR013766">
    <property type="entry name" value="Thioredoxin_domain"/>
</dbReference>
<evidence type="ECO:0000256" key="3">
    <source>
        <dbReference type="ARBA" id="ARBA00023157"/>
    </source>
</evidence>
<evidence type="ECO:0000259" key="6">
    <source>
        <dbReference type="PROSITE" id="PS51352"/>
    </source>
</evidence>